<dbReference type="GO" id="GO:0032259">
    <property type="term" value="P:methylation"/>
    <property type="evidence" value="ECO:0007669"/>
    <property type="project" value="UniProtKB-KW"/>
</dbReference>
<dbReference type="PRINTS" id="PR00508">
    <property type="entry name" value="S21N4MTFRASE"/>
</dbReference>
<dbReference type="GO" id="GO:0003677">
    <property type="term" value="F:DNA binding"/>
    <property type="evidence" value="ECO:0007669"/>
    <property type="project" value="UniProtKB-KW"/>
</dbReference>
<comment type="similarity">
    <text evidence="1">Belongs to the N(4)/N(6)-methyltransferase family. N(4) subfamily.</text>
</comment>
<dbReference type="SUPFAM" id="SSF53335">
    <property type="entry name" value="S-adenosyl-L-methionine-dependent methyltransferases"/>
    <property type="match status" value="1"/>
</dbReference>
<evidence type="ECO:0000313" key="12">
    <source>
        <dbReference type="Proteomes" id="UP001216390"/>
    </source>
</evidence>
<dbReference type="InterPro" id="IPR017985">
    <property type="entry name" value="MeTrfase_CN4_CS"/>
</dbReference>
<dbReference type="REBASE" id="691547">
    <property type="entry name" value="M.Ima19957ORF4070P"/>
</dbReference>
<accession>A0AAF0BWW0</accession>
<sequence length="353" mass="38370">MTALVLRSDAGRLPLPDASVDLIVTSPPYFALRSYQDGGQHYDGQVGGEPHWRDFLEALWKVTAECWRVLKPTGSLWVNLGDKYSGAGGPGGDYNAGGLKDGQPRYGAADYWSKMAPANTGIRSKSLMGLPWRYALGCIDGHADPDGKGWVLRAEVVWSKPNGMPESVRDRVRRSHEQWFHFTREGSYYADLDPLRTDVVPGQSASARTFARATCPRPESPAGPAQHRADRDPVPAEHPKGAAPRSVWDVATEPLRVPDHLGVDHFAAFPTEFPRRIILGWSPPGGVVLDPFGGTGTTAMVARAHDRRGISADLSADYCRLARWRIFHSGGAAKARARTDAAAQMPLDLGAVS</sequence>
<keyword evidence="12" id="KW-1185">Reference proteome</keyword>
<dbReference type="Pfam" id="PF01555">
    <property type="entry name" value="N6_N4_Mtase"/>
    <property type="match status" value="1"/>
</dbReference>
<dbReference type="GO" id="GO:0009307">
    <property type="term" value="P:DNA restriction-modification system"/>
    <property type="evidence" value="ECO:0007669"/>
    <property type="project" value="UniProtKB-KW"/>
</dbReference>
<evidence type="ECO:0000256" key="9">
    <source>
        <dbReference type="SAM" id="MobiDB-lite"/>
    </source>
</evidence>
<dbReference type="KEGG" id="ima:PO878_04070"/>
<proteinExistence type="inferred from homology"/>
<keyword evidence="3" id="KW-0808">Transferase</keyword>
<evidence type="ECO:0000256" key="4">
    <source>
        <dbReference type="ARBA" id="ARBA00022691"/>
    </source>
</evidence>
<feature type="compositionally biased region" description="Basic and acidic residues" evidence="9">
    <location>
        <begin position="227"/>
        <end position="240"/>
    </location>
</feature>
<evidence type="ECO:0000256" key="1">
    <source>
        <dbReference type="ARBA" id="ARBA00010203"/>
    </source>
</evidence>
<comment type="catalytic activity">
    <reaction evidence="7">
        <text>a 2'-deoxycytidine in DNA + S-adenosyl-L-methionine = an N(4)-methyl-2'-deoxycytidine in DNA + S-adenosyl-L-homocysteine + H(+)</text>
        <dbReference type="Rhea" id="RHEA:16857"/>
        <dbReference type="Rhea" id="RHEA-COMP:11369"/>
        <dbReference type="Rhea" id="RHEA-COMP:13674"/>
        <dbReference type="ChEBI" id="CHEBI:15378"/>
        <dbReference type="ChEBI" id="CHEBI:57856"/>
        <dbReference type="ChEBI" id="CHEBI:59789"/>
        <dbReference type="ChEBI" id="CHEBI:85452"/>
        <dbReference type="ChEBI" id="CHEBI:137933"/>
        <dbReference type="EC" id="2.1.1.113"/>
    </reaction>
</comment>
<organism evidence="11 12">
    <name type="scientific">Iamia majanohamensis</name>
    <dbReference type="NCBI Taxonomy" id="467976"/>
    <lineage>
        <taxon>Bacteria</taxon>
        <taxon>Bacillati</taxon>
        <taxon>Actinomycetota</taxon>
        <taxon>Acidimicrobiia</taxon>
        <taxon>Acidimicrobiales</taxon>
        <taxon>Iamiaceae</taxon>
        <taxon>Iamia</taxon>
    </lineage>
</organism>
<dbReference type="EC" id="2.1.1.-" evidence="8"/>
<evidence type="ECO:0000256" key="3">
    <source>
        <dbReference type="ARBA" id="ARBA00022679"/>
    </source>
</evidence>
<gene>
    <name evidence="11" type="ORF">PO878_04070</name>
</gene>
<dbReference type="EMBL" id="CP116942">
    <property type="protein sequence ID" value="WCO67899.1"/>
    <property type="molecule type" value="Genomic_DNA"/>
</dbReference>
<keyword evidence="2" id="KW-0489">Methyltransferase</keyword>
<keyword evidence="6" id="KW-0238">DNA-binding</keyword>
<dbReference type="GO" id="GO:0008170">
    <property type="term" value="F:N-methyltransferase activity"/>
    <property type="evidence" value="ECO:0007669"/>
    <property type="project" value="InterPro"/>
</dbReference>
<feature type="domain" description="DNA methylase N-4/N-6" evidence="10">
    <location>
        <begin position="20"/>
        <end position="322"/>
    </location>
</feature>
<evidence type="ECO:0000256" key="8">
    <source>
        <dbReference type="RuleBase" id="RU362026"/>
    </source>
</evidence>
<protein>
    <recommendedName>
        <fullName evidence="8">Methyltransferase</fullName>
        <ecNumber evidence="8">2.1.1.-</ecNumber>
    </recommendedName>
</protein>
<dbReference type="Proteomes" id="UP001216390">
    <property type="component" value="Chromosome"/>
</dbReference>
<dbReference type="Gene3D" id="3.40.50.150">
    <property type="entry name" value="Vaccinia Virus protein VP39"/>
    <property type="match status" value="1"/>
</dbReference>
<keyword evidence="5" id="KW-0680">Restriction system</keyword>
<dbReference type="GO" id="GO:0015667">
    <property type="term" value="F:site-specific DNA-methyltransferase (cytosine-N4-specific) activity"/>
    <property type="evidence" value="ECO:0007669"/>
    <property type="project" value="UniProtKB-EC"/>
</dbReference>
<reference evidence="11" key="1">
    <citation type="submission" date="2023-01" db="EMBL/GenBank/DDBJ databases">
        <title>The diversity of Class Acidimicrobiia in South China Sea sediment environments and the proposal of Iamia marina sp. nov., a novel species of the genus Iamia.</title>
        <authorList>
            <person name="He Y."/>
            <person name="Tian X."/>
        </authorList>
    </citation>
    <scope>NUCLEOTIDE SEQUENCE</scope>
    <source>
        <strain evidence="11">DSM 19957</strain>
    </source>
</reference>
<dbReference type="RefSeq" id="WP_272737417.1">
    <property type="nucleotide sequence ID" value="NZ_CP116942.1"/>
</dbReference>
<dbReference type="InterPro" id="IPR029063">
    <property type="entry name" value="SAM-dependent_MTases_sf"/>
</dbReference>
<name>A0AAF0BWW0_9ACTN</name>
<evidence type="ECO:0000256" key="6">
    <source>
        <dbReference type="ARBA" id="ARBA00023125"/>
    </source>
</evidence>
<dbReference type="InterPro" id="IPR002941">
    <property type="entry name" value="DNA_methylase_N4/N6"/>
</dbReference>
<evidence type="ECO:0000256" key="7">
    <source>
        <dbReference type="ARBA" id="ARBA00049120"/>
    </source>
</evidence>
<dbReference type="AlphaFoldDB" id="A0AAF0BWW0"/>
<dbReference type="InterPro" id="IPR001091">
    <property type="entry name" value="RM_Methyltransferase"/>
</dbReference>
<dbReference type="PROSITE" id="PS00093">
    <property type="entry name" value="N4_MTASE"/>
    <property type="match status" value="1"/>
</dbReference>
<evidence type="ECO:0000313" key="11">
    <source>
        <dbReference type="EMBL" id="WCO67899.1"/>
    </source>
</evidence>
<evidence type="ECO:0000256" key="5">
    <source>
        <dbReference type="ARBA" id="ARBA00022747"/>
    </source>
</evidence>
<evidence type="ECO:0000259" key="10">
    <source>
        <dbReference type="Pfam" id="PF01555"/>
    </source>
</evidence>
<evidence type="ECO:0000256" key="2">
    <source>
        <dbReference type="ARBA" id="ARBA00022603"/>
    </source>
</evidence>
<feature type="region of interest" description="Disordered" evidence="9">
    <location>
        <begin position="209"/>
        <end position="244"/>
    </location>
</feature>
<keyword evidence="4" id="KW-0949">S-adenosyl-L-methionine</keyword>